<dbReference type="SUPFAM" id="SSF52210">
    <property type="entry name" value="Succinyl-CoA synthetase domains"/>
    <property type="match status" value="2"/>
</dbReference>
<sequence length="706" mass="73241">MSQHDNLKRLLAPRHLAFIGGRGMARALKRCAEGGFAGQLWLVNPHHASLEGVPCVASIDALPCGPDAAFIATNRDSTLAAVAELAAKGAGGAVCYASGFAETGAEGAALQARLLAAAGDMALLGPNCYGLLDYLHGAALWPVAHGGRRVERGVAVLTQSGNFAYNLSMSDRSLPVAYMASVGNQAQLGVAELMEALLDEPRVTAIGLHLEGLRNVPGFARAAHKALQRGIPIVALKAGVSSLGAELALSHTSSLAGSDALYDALFERLGVIRVGGPVSFIETLKAAAGGRLPTGPRLAALACSGGDAGLIADYAERFGLTLPPLGATQVAALGEVLPSYANIVNPLDFTTTLWGDGEGLRRMLDALLSGESDAALLVLDYPDAASGERPQCDLLLECFGAALKRHGKVGFVASALPELLPAAARERLLDWDLAPLQGMEDALAAWGRLVRYQARRERLLANGEAALVPLCPGEGGEGGVLLDEWHAKQALGAFGLPVPLGLACTPEEAPEAARRLGYPLVLKALSAALPHKTEAGAVALDLRDEAALRTALARMRENLARHAPALAFERVLLEPMAPPPLAELIVGVKRQPGFGLALVIGTGGVLVELLQDSRSLLLPTTDLAIREALLGLRGAPLLSGFRGRPAVDMEALVAAIRSVADYACEHAERLLELDVNPLLVGGEGVVAVDALIRLAGPVLPDPAQAA</sequence>
<dbReference type="EMBL" id="JAEDAF010000025">
    <property type="protein sequence ID" value="MBH8581900.1"/>
    <property type="molecule type" value="Genomic_DNA"/>
</dbReference>
<keyword evidence="1" id="KW-0067">ATP-binding</keyword>
<dbReference type="InterPro" id="IPR003781">
    <property type="entry name" value="CoA-bd"/>
</dbReference>
<dbReference type="SMART" id="SM00881">
    <property type="entry name" value="CoA_binding"/>
    <property type="match status" value="1"/>
</dbReference>
<dbReference type="InterPro" id="IPR032875">
    <property type="entry name" value="Succ_CoA_lig_flav_dom"/>
</dbReference>
<dbReference type="Pfam" id="PF13607">
    <property type="entry name" value="Succ_CoA_lig"/>
    <property type="match status" value="1"/>
</dbReference>
<feature type="domain" description="ATP-grasp" evidence="2">
    <location>
        <begin position="488"/>
        <end position="524"/>
    </location>
</feature>
<accession>A0ABD4L7V4</accession>
<dbReference type="Gene3D" id="3.30.470.20">
    <property type="entry name" value="ATP-grasp fold, B domain"/>
    <property type="match status" value="1"/>
</dbReference>
<dbReference type="Gene3D" id="3.40.50.720">
    <property type="entry name" value="NAD(P)-binding Rossmann-like Domain"/>
    <property type="match status" value="1"/>
</dbReference>
<evidence type="ECO:0000313" key="4">
    <source>
        <dbReference type="Proteomes" id="UP000651738"/>
    </source>
</evidence>
<dbReference type="Pfam" id="PF13380">
    <property type="entry name" value="CoA_binding_2"/>
    <property type="match status" value="1"/>
</dbReference>
<dbReference type="Gene3D" id="3.40.50.261">
    <property type="entry name" value="Succinyl-CoA synthetase domains"/>
    <property type="match status" value="2"/>
</dbReference>
<dbReference type="SUPFAM" id="SSF51735">
    <property type="entry name" value="NAD(P)-binding Rossmann-fold domains"/>
    <property type="match status" value="1"/>
</dbReference>
<gene>
    <name evidence="3" type="ORF">I7V36_17495</name>
</gene>
<dbReference type="SUPFAM" id="SSF56059">
    <property type="entry name" value="Glutathione synthetase ATP-binding domain-like"/>
    <property type="match status" value="1"/>
</dbReference>
<dbReference type="GO" id="GO:0005524">
    <property type="term" value="F:ATP binding"/>
    <property type="evidence" value="ECO:0007669"/>
    <property type="project" value="UniProtKB-UniRule"/>
</dbReference>
<keyword evidence="1" id="KW-0547">Nucleotide-binding</keyword>
<dbReference type="GO" id="GO:0016874">
    <property type="term" value="F:ligase activity"/>
    <property type="evidence" value="ECO:0007669"/>
    <property type="project" value="UniProtKB-KW"/>
</dbReference>
<name>A0ABD4L7V4_9GAMM</name>
<dbReference type="InterPro" id="IPR011761">
    <property type="entry name" value="ATP-grasp"/>
</dbReference>
<evidence type="ECO:0000259" key="2">
    <source>
        <dbReference type="PROSITE" id="PS50975"/>
    </source>
</evidence>
<dbReference type="Proteomes" id="UP000651738">
    <property type="component" value="Unassembled WGS sequence"/>
</dbReference>
<dbReference type="FunFam" id="3.40.50.261:FF:000021">
    <property type="entry name" value="Acetyl-CoA synthetase, putative"/>
    <property type="match status" value="1"/>
</dbReference>
<dbReference type="PANTHER" id="PTHR42793">
    <property type="entry name" value="COA BINDING DOMAIN CONTAINING PROTEIN"/>
    <property type="match status" value="1"/>
</dbReference>
<reference evidence="3 4" key="1">
    <citation type="submission" date="2020-12" db="EMBL/GenBank/DDBJ databases">
        <title>Draft genome sequence of Halomonas pacifica strain CARE-V15.</title>
        <authorList>
            <person name="Vignesh N."/>
            <person name="Thabitha A."/>
            <person name="Saravanan R."/>
            <person name="Manigandan V."/>
        </authorList>
    </citation>
    <scope>NUCLEOTIDE SEQUENCE [LARGE SCALE GENOMIC DNA]</scope>
    <source>
        <strain evidence="3 4">CARE-V15</strain>
    </source>
</reference>
<organism evidence="3 4">
    <name type="scientific">Bisbaumannia pacifica</name>
    <dbReference type="NCBI Taxonomy" id="77098"/>
    <lineage>
        <taxon>Bacteria</taxon>
        <taxon>Pseudomonadati</taxon>
        <taxon>Pseudomonadota</taxon>
        <taxon>Gammaproteobacteria</taxon>
        <taxon>Oceanospirillales</taxon>
        <taxon>Halomonadaceae</taxon>
        <taxon>Bisbaumannia</taxon>
    </lineage>
</organism>
<dbReference type="InterPro" id="IPR016102">
    <property type="entry name" value="Succinyl-CoA_synth-like"/>
</dbReference>
<dbReference type="PROSITE" id="PS50975">
    <property type="entry name" value="ATP_GRASP"/>
    <property type="match status" value="1"/>
</dbReference>
<dbReference type="RefSeq" id="WP_198058585.1">
    <property type="nucleotide sequence ID" value="NZ_JAEDAF010000025.1"/>
</dbReference>
<proteinExistence type="predicted"/>
<dbReference type="AlphaFoldDB" id="A0ABD4L7V4"/>
<dbReference type="InterPro" id="IPR036291">
    <property type="entry name" value="NAD(P)-bd_dom_sf"/>
</dbReference>
<dbReference type="InterPro" id="IPR013815">
    <property type="entry name" value="ATP_grasp_subdomain_1"/>
</dbReference>
<keyword evidence="3" id="KW-0436">Ligase</keyword>
<dbReference type="Gene3D" id="3.30.1490.20">
    <property type="entry name" value="ATP-grasp fold, A domain"/>
    <property type="match status" value="1"/>
</dbReference>
<protein>
    <submittedName>
        <fullName evidence="3">Acetate--CoA ligase family protein</fullName>
    </submittedName>
</protein>
<evidence type="ECO:0000256" key="1">
    <source>
        <dbReference type="PROSITE-ProRule" id="PRU00409"/>
    </source>
</evidence>
<evidence type="ECO:0000313" key="3">
    <source>
        <dbReference type="EMBL" id="MBH8581900.1"/>
    </source>
</evidence>
<comment type="caution">
    <text evidence="3">The sequence shown here is derived from an EMBL/GenBank/DDBJ whole genome shotgun (WGS) entry which is preliminary data.</text>
</comment>
<dbReference type="Pfam" id="PF13549">
    <property type="entry name" value="ATP-grasp_5"/>
    <property type="match status" value="1"/>
</dbReference>
<dbReference type="PANTHER" id="PTHR42793:SF4">
    <property type="entry name" value="BLL6376 PROTEIN"/>
    <property type="match status" value="1"/>
</dbReference>